<name>A0A482WMG5_LAOST</name>
<accession>A0A482WMG5</accession>
<comment type="similarity">
    <text evidence="1">Belongs to the ZPR1 family.</text>
</comment>
<proteinExistence type="inferred from homology"/>
<evidence type="ECO:0000259" key="8">
    <source>
        <dbReference type="SMART" id="SM00709"/>
    </source>
</evidence>
<dbReference type="Pfam" id="PF03367">
    <property type="entry name" value="Zn_ribbon_ZPR1"/>
    <property type="match status" value="2"/>
</dbReference>
<comment type="caution">
    <text evidence="9">The sequence shown here is derived from an EMBL/GenBank/DDBJ whole genome shotgun (WGS) entry which is preliminary data.</text>
</comment>
<gene>
    <name evidence="9" type="ORF">LSTR_LSTR013161</name>
</gene>
<dbReference type="PANTHER" id="PTHR10876:SF0">
    <property type="entry name" value="ZINC FINGER PROTEIN ZPR1"/>
    <property type="match status" value="1"/>
</dbReference>
<dbReference type="SMART" id="SM00709">
    <property type="entry name" value="Zpr1"/>
    <property type="match status" value="2"/>
</dbReference>
<dbReference type="Pfam" id="PF22794">
    <property type="entry name" value="jr-ZPR1"/>
    <property type="match status" value="2"/>
</dbReference>
<evidence type="ECO:0000256" key="2">
    <source>
        <dbReference type="ARBA" id="ARBA00022723"/>
    </source>
</evidence>
<organism evidence="9 10">
    <name type="scientific">Laodelphax striatellus</name>
    <name type="common">Small brown planthopper</name>
    <name type="synonym">Delphax striatella</name>
    <dbReference type="NCBI Taxonomy" id="195883"/>
    <lineage>
        <taxon>Eukaryota</taxon>
        <taxon>Metazoa</taxon>
        <taxon>Ecdysozoa</taxon>
        <taxon>Arthropoda</taxon>
        <taxon>Hexapoda</taxon>
        <taxon>Insecta</taxon>
        <taxon>Pterygota</taxon>
        <taxon>Neoptera</taxon>
        <taxon>Paraneoptera</taxon>
        <taxon>Hemiptera</taxon>
        <taxon>Auchenorrhyncha</taxon>
        <taxon>Fulgoroidea</taxon>
        <taxon>Delphacidae</taxon>
        <taxon>Criomorphinae</taxon>
        <taxon>Laodelphax</taxon>
    </lineage>
</organism>
<evidence type="ECO:0000256" key="5">
    <source>
        <dbReference type="ARBA" id="ARBA00022833"/>
    </source>
</evidence>
<dbReference type="NCBIfam" id="TIGR00310">
    <property type="entry name" value="ZPR1_znf"/>
    <property type="match status" value="2"/>
</dbReference>
<dbReference type="EMBL" id="QKKF02030722">
    <property type="protein sequence ID" value="RZF34673.1"/>
    <property type="molecule type" value="Genomic_DNA"/>
</dbReference>
<keyword evidence="2" id="KW-0479">Metal-binding</keyword>
<dbReference type="OrthoDB" id="308464at2759"/>
<evidence type="ECO:0000313" key="9">
    <source>
        <dbReference type="EMBL" id="RZF34673.1"/>
    </source>
</evidence>
<dbReference type="GO" id="GO:0048731">
    <property type="term" value="P:system development"/>
    <property type="evidence" value="ECO:0007669"/>
    <property type="project" value="UniProtKB-ARBA"/>
</dbReference>
<evidence type="ECO:0000256" key="6">
    <source>
        <dbReference type="ARBA" id="ARBA00074960"/>
    </source>
</evidence>
<keyword evidence="4" id="KW-0863">Zinc-finger</keyword>
<dbReference type="InterPro" id="IPR042452">
    <property type="entry name" value="ZPR1_Znf1/2"/>
</dbReference>
<dbReference type="InterPro" id="IPR042451">
    <property type="entry name" value="ZPR1_A/B_dom"/>
</dbReference>
<keyword evidence="5" id="KW-0862">Zinc</keyword>
<reference evidence="9 10" key="1">
    <citation type="journal article" date="2017" name="Gigascience">
        <title>Genome sequence of the small brown planthopper, Laodelphax striatellus.</title>
        <authorList>
            <person name="Zhu J."/>
            <person name="Jiang F."/>
            <person name="Wang X."/>
            <person name="Yang P."/>
            <person name="Bao Y."/>
            <person name="Zhao W."/>
            <person name="Wang W."/>
            <person name="Lu H."/>
            <person name="Wang Q."/>
            <person name="Cui N."/>
            <person name="Li J."/>
            <person name="Chen X."/>
            <person name="Luo L."/>
            <person name="Yu J."/>
            <person name="Kang L."/>
            <person name="Cui F."/>
        </authorList>
    </citation>
    <scope>NUCLEOTIDE SEQUENCE [LARGE SCALE GENOMIC DNA]</scope>
    <source>
        <strain evidence="9">Lst14</strain>
    </source>
</reference>
<sequence>MDNQETEKPQALFKALDADDPDPETTEIESLCLNCGDNGITRLLLTKIPFYKEVVLMSFECEHCGFKNNELQQGGQFEEKGVRITLHVNEPRDLNRQVIKSDYTSIKIPDIEFEIPAQSQKGEVTTVEGILERVCIALKQDQDQRREENPEIAENIDKFVEKIVGLKSLDSSFTMIFEDISGNLFVENPDRPHKDRNCEINLFVRSTEQNHVLGLYTQEEIASDETTASAPSLPAPAPSQVKLEDFETEVLQFPTNCPECAAPCDTNMKLTRIPHFKEVVIMATICDACGHRTNEVKAGGGIEKLGLRLAVKVTNADDLKRDILKSETCSLEVSELDVEVGPAALGGRFTTVEGLLVAVRDQLAEKGTLFSDSADKLAQGKMAEFLGRLDDVIKGKTPVTLVLDDPAGNSYIQSLNDDNSLDDRLTVSKYERTHEQNDDLGINDMKTENYEES</sequence>
<dbReference type="PANTHER" id="PTHR10876">
    <property type="entry name" value="ZINC FINGER PROTEIN ZPR1"/>
    <property type="match status" value="1"/>
</dbReference>
<evidence type="ECO:0000256" key="1">
    <source>
        <dbReference type="ARBA" id="ARBA00008354"/>
    </source>
</evidence>
<dbReference type="FunCoup" id="A0A482WMG5">
    <property type="interactions" value="2398"/>
</dbReference>
<dbReference type="Proteomes" id="UP000291343">
    <property type="component" value="Unassembled WGS sequence"/>
</dbReference>
<dbReference type="InterPro" id="IPR004457">
    <property type="entry name" value="Znf_ZPR1"/>
</dbReference>
<evidence type="ECO:0000256" key="4">
    <source>
        <dbReference type="ARBA" id="ARBA00022771"/>
    </source>
</evidence>
<evidence type="ECO:0000313" key="10">
    <source>
        <dbReference type="Proteomes" id="UP000291343"/>
    </source>
</evidence>
<feature type="region of interest" description="Disordered" evidence="7">
    <location>
        <begin position="432"/>
        <end position="453"/>
    </location>
</feature>
<dbReference type="InterPro" id="IPR040141">
    <property type="entry name" value="ZPR1"/>
</dbReference>
<dbReference type="SMR" id="A0A482WMG5"/>
<protein>
    <recommendedName>
        <fullName evidence="6">Zinc finger protein ZPR1</fullName>
    </recommendedName>
</protein>
<keyword evidence="3" id="KW-0677">Repeat</keyword>
<feature type="region of interest" description="Disordered" evidence="7">
    <location>
        <begin position="1"/>
        <end position="22"/>
    </location>
</feature>
<feature type="domain" description="Zinc finger ZPR1-type" evidence="8">
    <location>
        <begin position="30"/>
        <end position="188"/>
    </location>
</feature>
<feature type="domain" description="Zinc finger ZPR1-type" evidence="8">
    <location>
        <begin position="255"/>
        <end position="414"/>
    </location>
</feature>
<evidence type="ECO:0000256" key="7">
    <source>
        <dbReference type="SAM" id="MobiDB-lite"/>
    </source>
</evidence>
<dbReference type="FunFam" id="2.20.25.420:FF:000001">
    <property type="entry name" value="Zinc finger protein ZPR1"/>
    <property type="match status" value="1"/>
</dbReference>
<dbReference type="InParanoid" id="A0A482WMG5"/>
<dbReference type="Gene3D" id="2.60.120.1040">
    <property type="entry name" value="ZPR1, A/B domain"/>
    <property type="match status" value="2"/>
</dbReference>
<dbReference type="FunFam" id="2.60.120.1040:FF:000003">
    <property type="entry name" value="Zinc finger protein zpr1"/>
    <property type="match status" value="1"/>
</dbReference>
<evidence type="ECO:0000256" key="3">
    <source>
        <dbReference type="ARBA" id="ARBA00022737"/>
    </source>
</evidence>
<dbReference type="GO" id="GO:0008270">
    <property type="term" value="F:zinc ion binding"/>
    <property type="evidence" value="ECO:0007669"/>
    <property type="project" value="UniProtKB-KW"/>
</dbReference>
<dbReference type="InterPro" id="IPR056180">
    <property type="entry name" value="ZPR1_jr_dom"/>
</dbReference>
<keyword evidence="10" id="KW-1185">Reference proteome</keyword>
<dbReference type="FunFam" id="2.20.25.420:FF:000003">
    <property type="entry name" value="zinc finger protein ZPR1"/>
    <property type="match status" value="1"/>
</dbReference>
<dbReference type="GO" id="GO:0005634">
    <property type="term" value="C:nucleus"/>
    <property type="evidence" value="ECO:0007669"/>
    <property type="project" value="TreeGrafter"/>
</dbReference>
<dbReference type="FunFam" id="2.60.120.1040:FF:000001">
    <property type="entry name" value="Zinc finger protein ZPR1"/>
    <property type="match status" value="1"/>
</dbReference>
<dbReference type="Gene3D" id="2.20.25.420">
    <property type="entry name" value="ZPR1, zinc finger domain"/>
    <property type="match status" value="2"/>
</dbReference>
<dbReference type="STRING" id="195883.A0A482WMG5"/>
<dbReference type="AlphaFoldDB" id="A0A482WMG5"/>